<comment type="caution">
    <text evidence="2">The sequence shown here is derived from an EMBL/GenBank/DDBJ whole genome shotgun (WGS) entry which is preliminary data.</text>
</comment>
<feature type="region of interest" description="Disordered" evidence="1">
    <location>
        <begin position="321"/>
        <end position="359"/>
    </location>
</feature>
<evidence type="ECO:0000313" key="3">
    <source>
        <dbReference type="Proteomes" id="UP001314263"/>
    </source>
</evidence>
<evidence type="ECO:0000256" key="1">
    <source>
        <dbReference type="SAM" id="MobiDB-lite"/>
    </source>
</evidence>
<dbReference type="EMBL" id="CAUYUE010000010">
    <property type="protein sequence ID" value="CAK0784463.1"/>
    <property type="molecule type" value="Genomic_DNA"/>
</dbReference>
<reference evidence="2 3" key="1">
    <citation type="submission" date="2023-10" db="EMBL/GenBank/DDBJ databases">
        <authorList>
            <person name="Maclean D."/>
            <person name="Macfadyen A."/>
        </authorList>
    </citation>
    <scope>NUCLEOTIDE SEQUENCE [LARGE SCALE GENOMIC DNA]</scope>
</reference>
<gene>
    <name evidence="2" type="ORF">CVIRNUC_007667</name>
</gene>
<evidence type="ECO:0000313" key="2">
    <source>
        <dbReference type="EMBL" id="CAK0784463.1"/>
    </source>
</evidence>
<keyword evidence="3" id="KW-1185">Reference proteome</keyword>
<name>A0AAV1IB71_9CHLO</name>
<protein>
    <submittedName>
        <fullName evidence="2">Uncharacterized protein</fullName>
    </submittedName>
</protein>
<dbReference type="AlphaFoldDB" id="A0AAV1IB71"/>
<accession>A0AAV1IB71</accession>
<sequence length="359" mass="40149">MGCEAEPQQIVECTGRILGEQTLLLTTSYEELEHVFGNLHWQLANQASAQKRSIHFAPSQLERRRRQHRAQKLEELMPSYRKIATFEKFLGTAALCEYLCAMVGPILNKENAGKHAAALHLPLLRKQTHLRGDSPGAAAIQGMLFWTRPQSGLLASCLCRWVTQLRRRRAKMARERLADKHFWEHLSVRAVIGWKTCISAEQTAVHKTLCGEASKECSHGQQDQDRSCDGLEEVRLHRHRGVSVASASMLQQSASKPPQRSVCVYPVCPPSLTQPPWSPSGPRISPSCPDKRMPNLERLRKKVTERQQAVLLSRQARHATAEQQSWISASSTFQPGTRSPCKHLSSRQGDSVPAPVAAV</sequence>
<feature type="compositionally biased region" description="Polar residues" evidence="1">
    <location>
        <begin position="321"/>
        <end position="337"/>
    </location>
</feature>
<proteinExistence type="predicted"/>
<dbReference type="Proteomes" id="UP001314263">
    <property type="component" value="Unassembled WGS sequence"/>
</dbReference>
<organism evidence="2 3">
    <name type="scientific">Coccomyxa viridis</name>
    <dbReference type="NCBI Taxonomy" id="1274662"/>
    <lineage>
        <taxon>Eukaryota</taxon>
        <taxon>Viridiplantae</taxon>
        <taxon>Chlorophyta</taxon>
        <taxon>core chlorophytes</taxon>
        <taxon>Trebouxiophyceae</taxon>
        <taxon>Trebouxiophyceae incertae sedis</taxon>
        <taxon>Coccomyxaceae</taxon>
        <taxon>Coccomyxa</taxon>
    </lineage>
</organism>